<accession>A0A8H7AP50</accession>
<feature type="transmembrane region" description="Helical" evidence="13">
    <location>
        <begin position="118"/>
        <end position="136"/>
    </location>
</feature>
<dbReference type="InterPro" id="IPR036286">
    <property type="entry name" value="LexA/Signal_pep-like_sf"/>
</dbReference>
<organism evidence="15 16">
    <name type="scientific">Endocarpon pusillum</name>
    <dbReference type="NCBI Taxonomy" id="364733"/>
    <lineage>
        <taxon>Eukaryota</taxon>
        <taxon>Fungi</taxon>
        <taxon>Dikarya</taxon>
        <taxon>Ascomycota</taxon>
        <taxon>Pezizomycotina</taxon>
        <taxon>Eurotiomycetes</taxon>
        <taxon>Chaetothyriomycetidae</taxon>
        <taxon>Verrucariales</taxon>
        <taxon>Verrucariaceae</taxon>
        <taxon>Endocarpon</taxon>
    </lineage>
</organism>
<dbReference type="EMBL" id="JAACFV010000017">
    <property type="protein sequence ID" value="KAF7511754.1"/>
    <property type="molecule type" value="Genomic_DNA"/>
</dbReference>
<dbReference type="PANTHER" id="PTHR46041">
    <property type="entry name" value="MITOCHONDRIAL INNER MEMBRANE PROTEASE SUBUNIT 2"/>
    <property type="match status" value="1"/>
</dbReference>
<feature type="compositionally biased region" description="Low complexity" evidence="12">
    <location>
        <begin position="36"/>
        <end position="48"/>
    </location>
</feature>
<reference evidence="15" key="1">
    <citation type="submission" date="2020-02" db="EMBL/GenBank/DDBJ databases">
        <authorList>
            <person name="Palmer J.M."/>
        </authorList>
    </citation>
    <scope>NUCLEOTIDE SEQUENCE</scope>
    <source>
        <strain evidence="15">EPUS1.4</strain>
        <tissue evidence="15">Thallus</tissue>
    </source>
</reference>
<feature type="domain" description="Peptidase S26" evidence="14">
    <location>
        <begin position="125"/>
        <end position="217"/>
    </location>
</feature>
<evidence type="ECO:0000256" key="9">
    <source>
        <dbReference type="ARBA" id="ARBA00023128"/>
    </source>
</evidence>
<dbReference type="PRINTS" id="PR00727">
    <property type="entry name" value="LEADERPTASE"/>
</dbReference>
<evidence type="ECO:0000256" key="10">
    <source>
        <dbReference type="ARBA" id="ARBA00023136"/>
    </source>
</evidence>
<keyword evidence="10 13" id="KW-0472">Membrane</keyword>
<dbReference type="GO" id="GO:0042720">
    <property type="term" value="C:mitochondrial inner membrane peptidase complex"/>
    <property type="evidence" value="ECO:0007669"/>
    <property type="project" value="InterPro"/>
</dbReference>
<dbReference type="InterPro" id="IPR037730">
    <property type="entry name" value="IMP2"/>
</dbReference>
<evidence type="ECO:0000256" key="13">
    <source>
        <dbReference type="SAM" id="Phobius"/>
    </source>
</evidence>
<dbReference type="GO" id="GO:0006627">
    <property type="term" value="P:protein processing involved in protein targeting to mitochondrion"/>
    <property type="evidence" value="ECO:0007669"/>
    <property type="project" value="InterPro"/>
</dbReference>
<evidence type="ECO:0000256" key="1">
    <source>
        <dbReference type="ARBA" id="ARBA00004434"/>
    </source>
</evidence>
<dbReference type="CDD" id="cd06530">
    <property type="entry name" value="S26_SPase_I"/>
    <property type="match status" value="1"/>
</dbReference>
<evidence type="ECO:0000313" key="15">
    <source>
        <dbReference type="EMBL" id="KAF7511754.1"/>
    </source>
</evidence>
<dbReference type="OrthoDB" id="9996127at2759"/>
<dbReference type="InterPro" id="IPR019533">
    <property type="entry name" value="Peptidase_S26"/>
</dbReference>
<name>A0A8H7AP50_9EURO</name>
<evidence type="ECO:0000256" key="4">
    <source>
        <dbReference type="ARBA" id="ARBA00022670"/>
    </source>
</evidence>
<evidence type="ECO:0000313" key="16">
    <source>
        <dbReference type="Proteomes" id="UP000606974"/>
    </source>
</evidence>
<feature type="active site" evidence="11">
    <location>
        <position position="207"/>
    </location>
</feature>
<evidence type="ECO:0000256" key="12">
    <source>
        <dbReference type="SAM" id="MobiDB-lite"/>
    </source>
</evidence>
<feature type="compositionally biased region" description="Pro residues" evidence="12">
    <location>
        <begin position="26"/>
        <end position="35"/>
    </location>
</feature>
<dbReference type="GO" id="GO:0006465">
    <property type="term" value="P:signal peptide processing"/>
    <property type="evidence" value="ECO:0007669"/>
    <property type="project" value="InterPro"/>
</dbReference>
<keyword evidence="7" id="KW-0378">Hydrolase</keyword>
<keyword evidence="9" id="KW-0496">Mitochondrion</keyword>
<gene>
    <name evidence="15" type="ORF">GJ744_003485</name>
</gene>
<dbReference type="PANTHER" id="PTHR46041:SF2">
    <property type="entry name" value="MITOCHONDRIAL INNER MEMBRANE PROTEASE SUBUNIT 2"/>
    <property type="match status" value="1"/>
</dbReference>
<keyword evidence="5 13" id="KW-0812">Transmembrane</keyword>
<evidence type="ECO:0000256" key="6">
    <source>
        <dbReference type="ARBA" id="ARBA00022792"/>
    </source>
</evidence>
<evidence type="ECO:0000259" key="14">
    <source>
        <dbReference type="Pfam" id="PF10502"/>
    </source>
</evidence>
<feature type="region of interest" description="Disordered" evidence="12">
    <location>
        <begin position="1"/>
        <end position="69"/>
    </location>
</feature>
<sequence length="401" mass="45439">MPPFSRGGSHLLRRLQTRASSSKPPTNKPPSPPSKLPSKLLPKRPLNSRPTTLEPRRTARAKTSAEEPVAEKKVSSFDPLYGFTLLRISLSQSLASFLRQVHKQHARLPQPIRYTINFIYLLGVAFALIVPPVMVFRNHFYDVIRVTGPSMSPYLNTDFEDGATSVHDITRSTDRILLKLYRPRYELRRGMVVAFRTPHDPERWAIKRIVALQGDRVYPLAHYPGLEALCGKGLIVPFGHMWVEGDVSDSNKKDSSMDSNIYGPVSTGLVLGKATNVNTSFFGRWIPIDSDHFKLPKRVQIDAVTLQDPDEEHQSQQFEAIFQNGKAIKILEALKRGLREEEDVQRCKENPELLDLFHIIRTQAKRQTSKRDSQTAEVATSLLEVIDDLLGDQQYDLRRAG</sequence>
<keyword evidence="4" id="KW-0645">Protease</keyword>
<comment type="caution">
    <text evidence="15">The sequence shown here is derived from an EMBL/GenBank/DDBJ whole genome shotgun (WGS) entry which is preliminary data.</text>
</comment>
<comment type="subcellular location">
    <subcellularLocation>
        <location evidence="1">Mitochondrion inner membrane</location>
        <topology evidence="1">Single-pass membrane protein</topology>
    </subcellularLocation>
</comment>
<dbReference type="Proteomes" id="UP000606974">
    <property type="component" value="Unassembled WGS sequence"/>
</dbReference>
<dbReference type="SUPFAM" id="SSF51306">
    <property type="entry name" value="LexA/Signal peptidase"/>
    <property type="match status" value="1"/>
</dbReference>
<dbReference type="Pfam" id="PF10502">
    <property type="entry name" value="Peptidase_S26"/>
    <property type="match status" value="1"/>
</dbReference>
<keyword evidence="16" id="KW-1185">Reference proteome</keyword>
<protein>
    <recommendedName>
        <fullName evidence="3">Mitochondrial inner membrane protease subunit 2</fullName>
    </recommendedName>
</protein>
<evidence type="ECO:0000256" key="2">
    <source>
        <dbReference type="ARBA" id="ARBA00007066"/>
    </source>
</evidence>
<keyword evidence="8 13" id="KW-1133">Transmembrane helix</keyword>
<evidence type="ECO:0000256" key="5">
    <source>
        <dbReference type="ARBA" id="ARBA00022692"/>
    </source>
</evidence>
<proteinExistence type="inferred from homology"/>
<dbReference type="AlphaFoldDB" id="A0A8H7AP50"/>
<evidence type="ECO:0000256" key="8">
    <source>
        <dbReference type="ARBA" id="ARBA00022989"/>
    </source>
</evidence>
<dbReference type="Gene3D" id="2.10.109.10">
    <property type="entry name" value="Umud Fragment, subunit A"/>
    <property type="match status" value="1"/>
</dbReference>
<keyword evidence="6" id="KW-0999">Mitochondrion inner membrane</keyword>
<feature type="active site" evidence="11">
    <location>
        <position position="150"/>
    </location>
</feature>
<evidence type="ECO:0000256" key="7">
    <source>
        <dbReference type="ARBA" id="ARBA00022801"/>
    </source>
</evidence>
<evidence type="ECO:0000256" key="11">
    <source>
        <dbReference type="PIRSR" id="PIRSR600223-1"/>
    </source>
</evidence>
<comment type="similarity">
    <text evidence="2">Belongs to the peptidase S26 family. IMP2 subfamily.</text>
</comment>
<dbReference type="GO" id="GO:0004252">
    <property type="term" value="F:serine-type endopeptidase activity"/>
    <property type="evidence" value="ECO:0007669"/>
    <property type="project" value="InterPro"/>
</dbReference>
<evidence type="ECO:0000256" key="3">
    <source>
        <dbReference type="ARBA" id="ARBA00013650"/>
    </source>
</evidence>
<dbReference type="InterPro" id="IPR000223">
    <property type="entry name" value="Pept_S26A_signal_pept_1"/>
</dbReference>